<evidence type="ECO:0000313" key="5">
    <source>
        <dbReference type="Proteomes" id="UP000287609"/>
    </source>
</evidence>
<name>A0A430FTD8_9BIFI</name>
<evidence type="ECO:0000256" key="2">
    <source>
        <dbReference type="SAM" id="MobiDB-lite"/>
    </source>
</evidence>
<keyword evidence="5" id="KW-1185">Reference proteome</keyword>
<dbReference type="EMBL" id="QXGM01000001">
    <property type="protein sequence ID" value="RSX56164.1"/>
    <property type="molecule type" value="Genomic_DNA"/>
</dbReference>
<feature type="region of interest" description="Disordered" evidence="2">
    <location>
        <begin position="507"/>
        <end position="526"/>
    </location>
</feature>
<dbReference type="SUPFAM" id="SSF48452">
    <property type="entry name" value="TPR-like"/>
    <property type="match status" value="1"/>
</dbReference>
<keyword evidence="3" id="KW-1133">Transmembrane helix</keyword>
<keyword evidence="1" id="KW-0175">Coiled coil</keyword>
<feature type="compositionally biased region" description="Polar residues" evidence="2">
    <location>
        <begin position="1"/>
        <end position="12"/>
    </location>
</feature>
<feature type="region of interest" description="Disordered" evidence="2">
    <location>
        <begin position="828"/>
        <end position="847"/>
    </location>
</feature>
<dbReference type="InterPro" id="IPR011990">
    <property type="entry name" value="TPR-like_helical_dom_sf"/>
</dbReference>
<evidence type="ECO:0000256" key="1">
    <source>
        <dbReference type="SAM" id="Coils"/>
    </source>
</evidence>
<dbReference type="SMART" id="SM00028">
    <property type="entry name" value="TPR"/>
    <property type="match status" value="2"/>
</dbReference>
<dbReference type="Gene3D" id="1.25.40.10">
    <property type="entry name" value="Tetratricopeptide repeat domain"/>
    <property type="match status" value="1"/>
</dbReference>
<feature type="compositionally biased region" description="Polar residues" evidence="2">
    <location>
        <begin position="668"/>
        <end position="698"/>
    </location>
</feature>
<protein>
    <submittedName>
        <fullName evidence="4">Uncharacterized protein</fullName>
    </submittedName>
</protein>
<proteinExistence type="predicted"/>
<evidence type="ECO:0000256" key="3">
    <source>
        <dbReference type="SAM" id="Phobius"/>
    </source>
</evidence>
<feature type="region of interest" description="Disordered" evidence="2">
    <location>
        <begin position="180"/>
        <end position="202"/>
    </location>
</feature>
<feature type="transmembrane region" description="Helical" evidence="3">
    <location>
        <begin position="255"/>
        <end position="277"/>
    </location>
</feature>
<feature type="coiled-coil region" evidence="1">
    <location>
        <begin position="474"/>
        <end position="501"/>
    </location>
</feature>
<dbReference type="AlphaFoldDB" id="A0A430FTD8"/>
<keyword evidence="3" id="KW-0472">Membrane</keyword>
<accession>A0A430FTD8</accession>
<keyword evidence="3" id="KW-0812">Transmembrane</keyword>
<sequence>MAKSSMNRNETTPQARQAAQQSSSSAASKKSSAAMPSMQALLEMYGKNHIVKLSPFIKKRMFRTFPGVPDNLTLGWAQLPKQRGSAFTLGIFIDDRRMIPLARADARGRVFLGYDPYMDTHDVEPAFAFVKDHDGHMPDSDRFNSHLPKKHQLKHFGKQHNNDQQIDLQQVEQLGLHVPEQNADSNDSKHNQHKKKSAKQPVSRAVVVGNMVGRDNDGRMIWLASWLKSSNRYSLEQVRTPLPQSMRTNLEYRDAIAIAFFATYMVPQTLGLLIGFGSGNIFRRLGREAPLGAARRSVEDTMNAKAKGLRVSGLERFFADLMEEADVLEPVNGLEAEHGAEPLSLVSSPLSDTYALYWSKGLSFDAALSALQFEGAINRFSLVSSWLEHNDVMGSQPIEDTVTREQAAMIDQALIRNPALLALGAPSRLGRLSAMQHAYVDLLREDGFLAINDLIKLANRVTCEYAQADSGKAAKVKAAQKAQQKSELKNAELKRTELKHTDLQNAESVNAGSANADNATQQTSASKLDMKKLGAAAGSEWVYRRALATMQRKLRLPFRFDTEFRVNLKEGRVGVAVTQAGPALMPKSEYDAKRDAWRTLDDTERAEHSVDYNLRVALILAALAFGADETIEEVDLRIDSIGLEEAISEQNTAIEAMVSDALNTFERMQQTPDSKTPSKHVTPSAPESKTHITTSSEDQMSKTDDLLNQSDVDSEFERLMQGADIDEVMFNEQFAAQNNDKSSEPMNAIESQIEQLMGSSNSDDPMSGLQRPPAMQPLVSVTFTRERFLKRMAEVGLADPRTTMRMFDAKLETKPGVGFVPTVPPFSLQDERFGPDSAQQPPEEHNKQLDAATADVLGTADTFGLAINREDLLAFAMQTFQQMSQDETLDAATRAQRASELINRINDPELYTMASSIASALIDGQDLQGMSMHWTNELNEARNATRDMLFSGRFEEAIEQQEQIIADFDRRFHGPVPSTADLQHDAESEHPLNTLPNNEYVPRYFNSYAERVVYNKLYATAGERLVLVPDALVYMHLEQAELLSQLGRTDAAMRHLNQVVAYAPAFAQGHLRLAMQMRRMEDWGSVKAVALNALRVSLDRDAASAAYHQLAYAAWMRDEFELAIGCYVLSTALQPANPLRAEEMRELVERMQAQCMPMPTSIVDVARVLTKAGVPMWPGDEIANIVGPAARATVDHGMFVPGRTLAVAHARIAEARGQLLPTTEPIQMQFIRSLTV</sequence>
<organism evidence="4 5">
    <name type="scientific">Bifidobacterium dolichotidis</name>
    <dbReference type="NCBI Taxonomy" id="2306976"/>
    <lineage>
        <taxon>Bacteria</taxon>
        <taxon>Bacillati</taxon>
        <taxon>Actinomycetota</taxon>
        <taxon>Actinomycetes</taxon>
        <taxon>Bifidobacteriales</taxon>
        <taxon>Bifidobacteriaceae</taxon>
        <taxon>Bifidobacterium</taxon>
    </lineage>
</organism>
<reference evidence="4 5" key="1">
    <citation type="submission" date="2018-09" db="EMBL/GenBank/DDBJ databases">
        <title>Characterization of the phylogenetic diversity of five novel species belonging to the genus Bifidobacterium.</title>
        <authorList>
            <person name="Lugli G.A."/>
            <person name="Duranti S."/>
            <person name="Milani C."/>
        </authorList>
    </citation>
    <scope>NUCLEOTIDE SEQUENCE [LARGE SCALE GENOMIC DNA]</scope>
    <source>
        <strain evidence="4 5">2036B</strain>
    </source>
</reference>
<dbReference type="Proteomes" id="UP000287609">
    <property type="component" value="Unassembled WGS sequence"/>
</dbReference>
<gene>
    <name evidence="4" type="ORF">D2E26_0727</name>
</gene>
<feature type="compositionally biased region" description="Low complexity" evidence="2">
    <location>
        <begin position="13"/>
        <end position="32"/>
    </location>
</feature>
<comment type="caution">
    <text evidence="4">The sequence shown here is derived from an EMBL/GenBank/DDBJ whole genome shotgun (WGS) entry which is preliminary data.</text>
</comment>
<feature type="region of interest" description="Disordered" evidence="2">
    <location>
        <begin position="668"/>
        <end position="704"/>
    </location>
</feature>
<dbReference type="InterPro" id="IPR019734">
    <property type="entry name" value="TPR_rpt"/>
</dbReference>
<evidence type="ECO:0000313" key="4">
    <source>
        <dbReference type="EMBL" id="RSX56164.1"/>
    </source>
</evidence>
<feature type="region of interest" description="Disordered" evidence="2">
    <location>
        <begin position="1"/>
        <end position="32"/>
    </location>
</feature>